<name>A0ABR0SQI5_9HYPO</name>
<organism evidence="1 2">
    <name type="scientific">Cladobotryum mycophilum</name>
    <dbReference type="NCBI Taxonomy" id="491253"/>
    <lineage>
        <taxon>Eukaryota</taxon>
        <taxon>Fungi</taxon>
        <taxon>Dikarya</taxon>
        <taxon>Ascomycota</taxon>
        <taxon>Pezizomycotina</taxon>
        <taxon>Sordariomycetes</taxon>
        <taxon>Hypocreomycetidae</taxon>
        <taxon>Hypocreales</taxon>
        <taxon>Hypocreaceae</taxon>
        <taxon>Cladobotryum</taxon>
    </lineage>
</organism>
<comment type="caution">
    <text evidence="1">The sequence shown here is derived from an EMBL/GenBank/DDBJ whole genome shotgun (WGS) entry which is preliminary data.</text>
</comment>
<proteinExistence type="predicted"/>
<sequence>MPLIKRCSELETMVERLDFVTTLSSSNTTTSTSTSTTTTITAPIYPQRKYVSYGL</sequence>
<dbReference type="EMBL" id="JAVFKD010000010">
    <property type="protein sequence ID" value="KAK5994432.1"/>
    <property type="molecule type" value="Genomic_DNA"/>
</dbReference>
<gene>
    <name evidence="1" type="ORF">PT974_04906</name>
</gene>
<reference evidence="1 2" key="1">
    <citation type="submission" date="2024-01" db="EMBL/GenBank/DDBJ databases">
        <title>Complete genome of Cladobotryum mycophilum ATHUM6906.</title>
        <authorList>
            <person name="Christinaki A.C."/>
            <person name="Myridakis A.I."/>
            <person name="Kouvelis V.N."/>
        </authorList>
    </citation>
    <scope>NUCLEOTIDE SEQUENCE [LARGE SCALE GENOMIC DNA]</scope>
    <source>
        <strain evidence="1 2">ATHUM6906</strain>
    </source>
</reference>
<accession>A0ABR0SQI5</accession>
<evidence type="ECO:0000313" key="2">
    <source>
        <dbReference type="Proteomes" id="UP001338125"/>
    </source>
</evidence>
<evidence type="ECO:0000313" key="1">
    <source>
        <dbReference type="EMBL" id="KAK5994432.1"/>
    </source>
</evidence>
<protein>
    <submittedName>
        <fullName evidence="1">Uncharacterized protein</fullName>
    </submittedName>
</protein>
<keyword evidence="2" id="KW-1185">Reference proteome</keyword>
<dbReference type="Proteomes" id="UP001338125">
    <property type="component" value="Unassembled WGS sequence"/>
</dbReference>